<dbReference type="RefSeq" id="WP_114382829.1">
    <property type="nucleotide sequence ID" value="NZ_QPJD01000017.1"/>
</dbReference>
<keyword evidence="4" id="KW-1185">Reference proteome</keyword>
<evidence type="ECO:0000256" key="1">
    <source>
        <dbReference type="SAM" id="SignalP"/>
    </source>
</evidence>
<reference evidence="3 4" key="1">
    <citation type="submission" date="2018-07" db="EMBL/GenBank/DDBJ databases">
        <title>Genomic Encyclopedia of Type Strains, Phase III (KMG-III): the genomes of soil and plant-associated and newly described type strains.</title>
        <authorList>
            <person name="Whitman W."/>
        </authorList>
    </citation>
    <scope>NUCLEOTIDE SEQUENCE [LARGE SCALE GENOMIC DNA]</scope>
    <source>
        <strain evidence="3 4">CECT 7506</strain>
    </source>
</reference>
<comment type="caution">
    <text evidence="3">The sequence shown here is derived from an EMBL/GenBank/DDBJ whole genome shotgun (WGS) entry which is preliminary data.</text>
</comment>
<protein>
    <submittedName>
        <fullName evidence="3">Alpha-tubulin suppressor-like RCC1 family protein</fullName>
    </submittedName>
</protein>
<dbReference type="InterPro" id="IPR036582">
    <property type="entry name" value="Mao_N_sf"/>
</dbReference>
<dbReference type="Proteomes" id="UP000252415">
    <property type="component" value="Unassembled WGS sequence"/>
</dbReference>
<dbReference type="InterPro" id="IPR009091">
    <property type="entry name" value="RCC1/BLIP-II"/>
</dbReference>
<dbReference type="SUPFAM" id="SSF55383">
    <property type="entry name" value="Copper amine oxidase, domain N"/>
    <property type="match status" value="1"/>
</dbReference>
<feature type="signal peptide" evidence="1">
    <location>
        <begin position="1"/>
        <end position="28"/>
    </location>
</feature>
<organism evidence="3 4">
    <name type="scientific">Paenibacillus prosopidis</name>
    <dbReference type="NCBI Taxonomy" id="630520"/>
    <lineage>
        <taxon>Bacteria</taxon>
        <taxon>Bacillati</taxon>
        <taxon>Bacillota</taxon>
        <taxon>Bacilli</taxon>
        <taxon>Bacillales</taxon>
        <taxon>Paenibacillaceae</taxon>
        <taxon>Paenibacillus</taxon>
    </lineage>
</organism>
<evidence type="ECO:0000259" key="2">
    <source>
        <dbReference type="Pfam" id="PF07833"/>
    </source>
</evidence>
<dbReference type="Gene3D" id="2.130.10.30">
    <property type="entry name" value="Regulator of chromosome condensation 1/beta-lactamase-inhibitor protein II"/>
    <property type="match status" value="1"/>
</dbReference>
<feature type="domain" description="Copper amine oxidase-like N-terminal" evidence="2">
    <location>
        <begin position="362"/>
        <end position="465"/>
    </location>
</feature>
<gene>
    <name evidence="3" type="ORF">DFP97_11714</name>
</gene>
<accession>A0A368VKR0</accession>
<sequence>MRGILKKLAIFTITVTIVLSAVPTSANAAQDPFLNGIISIAGNNALDNKGILWSWNDKTFEAVPILEDVKTISEGNAAIKMDGSVWTWGRKSGNIELPDGGYYYFNSFDQPSRLEGLDNAIDISGNYVLKADGTVWSLEGLCEYQTPNDTCAPDASVEEKRKPGRIGELEDIVAIEGRGYFPVALAKDGTVWFWGRDKYSDPFLPGKLYQSGIEPTDFKKAASISTGMIFSASWDVYIINRYAIYGLTTPNFNVAKLAPGVTAVSGAMDDVGDTYAYSFVLMKDGTVSYWIWPTEDKKLFPVKGLSQAIAISAKSEGGGTVIHKDGTVSSWGKMSNFYGDDKYKYDHKIIPKKVVKGIGIRLNGKYLLMENQSRMINGSVFVPIRGLFESLGGSVNYANNIVTIKYGSNLIKMEVGKQEAAVNGTSLKLPSPIQVVKGRTMIPLRFVAQTMGAKVVWDGKNREVLLTL</sequence>
<evidence type="ECO:0000313" key="4">
    <source>
        <dbReference type="Proteomes" id="UP000252415"/>
    </source>
</evidence>
<dbReference type="AlphaFoldDB" id="A0A368VKR0"/>
<feature type="chain" id="PRO_5016868870" evidence="1">
    <location>
        <begin position="29"/>
        <end position="468"/>
    </location>
</feature>
<dbReference type="SUPFAM" id="SSF50985">
    <property type="entry name" value="RCC1/BLIP-II"/>
    <property type="match status" value="1"/>
</dbReference>
<dbReference type="Gene3D" id="3.30.457.10">
    <property type="entry name" value="Copper amine oxidase-like, N-terminal domain"/>
    <property type="match status" value="1"/>
</dbReference>
<dbReference type="InterPro" id="IPR012854">
    <property type="entry name" value="Cu_amine_oxidase-like_N"/>
</dbReference>
<dbReference type="OrthoDB" id="27389at2"/>
<proteinExistence type="predicted"/>
<dbReference type="Pfam" id="PF07833">
    <property type="entry name" value="Cu_amine_oxidN1"/>
    <property type="match status" value="1"/>
</dbReference>
<dbReference type="EMBL" id="QPJD01000017">
    <property type="protein sequence ID" value="RCW42291.1"/>
    <property type="molecule type" value="Genomic_DNA"/>
</dbReference>
<name>A0A368VKR0_9BACL</name>
<evidence type="ECO:0000313" key="3">
    <source>
        <dbReference type="EMBL" id="RCW42291.1"/>
    </source>
</evidence>
<keyword evidence="1" id="KW-0732">Signal</keyword>